<feature type="domain" description="N-acetyltransferase" evidence="2">
    <location>
        <begin position="4"/>
        <end position="154"/>
    </location>
</feature>
<accession>A0AB39W826</accession>
<dbReference type="SUPFAM" id="SSF55729">
    <property type="entry name" value="Acyl-CoA N-acyltransferases (Nat)"/>
    <property type="match status" value="1"/>
</dbReference>
<reference evidence="3" key="1">
    <citation type="submission" date="2024-07" db="EMBL/GenBank/DDBJ databases">
        <authorList>
            <person name="Biller S.J."/>
        </authorList>
    </citation>
    <scope>NUCLEOTIDE SEQUENCE</scope>
    <source>
        <strain evidence="3">WC2409</strain>
    </source>
</reference>
<dbReference type="RefSeq" id="WP_369753756.1">
    <property type="nucleotide sequence ID" value="NZ_CP165625.1"/>
</dbReference>
<evidence type="ECO:0000313" key="3">
    <source>
        <dbReference type="EMBL" id="XDU96626.1"/>
    </source>
</evidence>
<sequence>MKELQIATYEPKYHKEYKRLSIEWLEKYGLLEPADMPMLDFPKEEILDKGGSIFLAHYDNTIVGTISIVKEGKNNFEILKLGVNSDYQGLGIGRKLMVHCLDICKKSNAEAIILETNTKLLSAIALYKSLGFKEIPLTDLMYQTADYKMELILADWILTN</sequence>
<protein>
    <submittedName>
        <fullName evidence="3">GNAT family N-acetyltransferase</fullName>
        <ecNumber evidence="3">2.3.-.-</ecNumber>
    </submittedName>
</protein>
<keyword evidence="3" id="KW-0012">Acyltransferase</keyword>
<gene>
    <name evidence="3" type="ORF">AB3G34_05800</name>
</gene>
<keyword evidence="1 3" id="KW-0808">Transferase</keyword>
<name>A0AB39W826_9FLAO</name>
<dbReference type="CDD" id="cd04301">
    <property type="entry name" value="NAT_SF"/>
    <property type="match status" value="1"/>
</dbReference>
<evidence type="ECO:0000256" key="1">
    <source>
        <dbReference type="ARBA" id="ARBA00022679"/>
    </source>
</evidence>
<dbReference type="InterPro" id="IPR050769">
    <property type="entry name" value="NAT_camello-type"/>
</dbReference>
<dbReference type="AlphaFoldDB" id="A0AB39W826"/>
<evidence type="ECO:0000259" key="2">
    <source>
        <dbReference type="PROSITE" id="PS51186"/>
    </source>
</evidence>
<dbReference type="InterPro" id="IPR000182">
    <property type="entry name" value="GNAT_dom"/>
</dbReference>
<dbReference type="Gene3D" id="3.40.630.30">
    <property type="match status" value="1"/>
</dbReference>
<dbReference type="InterPro" id="IPR016181">
    <property type="entry name" value="Acyl_CoA_acyltransferase"/>
</dbReference>
<dbReference type="PROSITE" id="PS51186">
    <property type="entry name" value="GNAT"/>
    <property type="match status" value="1"/>
</dbReference>
<dbReference type="EC" id="2.3.-.-" evidence="3"/>
<dbReference type="PANTHER" id="PTHR13947:SF37">
    <property type="entry name" value="LD18367P"/>
    <property type="match status" value="1"/>
</dbReference>
<dbReference type="GO" id="GO:0008080">
    <property type="term" value="F:N-acetyltransferase activity"/>
    <property type="evidence" value="ECO:0007669"/>
    <property type="project" value="InterPro"/>
</dbReference>
<dbReference type="EMBL" id="CP165625">
    <property type="protein sequence ID" value="XDU96626.1"/>
    <property type="molecule type" value="Genomic_DNA"/>
</dbReference>
<proteinExistence type="predicted"/>
<dbReference type="PANTHER" id="PTHR13947">
    <property type="entry name" value="GNAT FAMILY N-ACETYLTRANSFERASE"/>
    <property type="match status" value="1"/>
</dbReference>
<dbReference type="Pfam" id="PF00583">
    <property type="entry name" value="Acetyltransf_1"/>
    <property type="match status" value="1"/>
</dbReference>
<organism evidence="3">
    <name type="scientific">Flavobacterium sp. WC2409</name>
    <dbReference type="NCBI Taxonomy" id="3234139"/>
    <lineage>
        <taxon>Bacteria</taxon>
        <taxon>Pseudomonadati</taxon>
        <taxon>Bacteroidota</taxon>
        <taxon>Flavobacteriia</taxon>
        <taxon>Flavobacteriales</taxon>
        <taxon>Flavobacteriaceae</taxon>
        <taxon>Flavobacterium</taxon>
    </lineage>
</organism>